<dbReference type="PANTHER" id="PTHR13281:SF0">
    <property type="entry name" value="TRANSMEMBRANE PROTEIN 70, MITOCHONDRIAL"/>
    <property type="match status" value="1"/>
</dbReference>
<dbReference type="OMA" id="CTHMSSS"/>
<dbReference type="RefSeq" id="XP_004997122.1">
    <property type="nucleotide sequence ID" value="XM_004997065.1"/>
</dbReference>
<accession>F2U0Y7</accession>
<dbReference type="eggNOG" id="KOG4478">
    <property type="taxonomic scope" value="Eukaryota"/>
</dbReference>
<dbReference type="GO" id="GO:0031966">
    <property type="term" value="C:mitochondrial membrane"/>
    <property type="evidence" value="ECO:0007669"/>
    <property type="project" value="TreeGrafter"/>
</dbReference>
<dbReference type="PANTHER" id="PTHR13281">
    <property type="entry name" value="TRANSMEMBRANE PROTEIN 70, MITOCHONDRIAL"/>
    <property type="match status" value="1"/>
</dbReference>
<gene>
    <name evidence="1" type="ORF">PTSG_01153</name>
</gene>
<dbReference type="GO" id="GO:0033615">
    <property type="term" value="P:mitochondrial proton-transporting ATP synthase complex assembly"/>
    <property type="evidence" value="ECO:0007669"/>
    <property type="project" value="TreeGrafter"/>
</dbReference>
<dbReference type="OrthoDB" id="156886at2759"/>
<dbReference type="KEGG" id="sre:PTSG_01153"/>
<dbReference type="GeneID" id="16077717"/>
<dbReference type="AlphaFoldDB" id="F2U0Y7"/>
<dbReference type="InterPro" id="IPR009724">
    <property type="entry name" value="TMEM70"/>
</dbReference>
<dbReference type="InParanoid" id="F2U0Y7"/>
<evidence type="ECO:0000313" key="1">
    <source>
        <dbReference type="EMBL" id="EGD80561.1"/>
    </source>
</evidence>
<protein>
    <recommendedName>
        <fullName evidence="3">Transmembrane protein 186</fullName>
    </recommendedName>
</protein>
<sequence length="262" mass="28007">MMNMLAMHRFAAVGRMPVTAAAAAMRLATATAQRTGVRAATTAAKRMQCAQQLRHAAGIQRAFQGPASCKNNSLVCRRPLHTTACTHMSSSTATDAPKEQQERVLLYEAPIARPVRTLKVVSVTSATLTLLFLPASIFIGNPDMSAMAKVALSTTVCCFAGATTGALHWATKSYVCNITVSHEDAEKLKRGEDCSDISLTAETVSFFGGVKQTTFSAADVTYPTDDPAFKSFFVGNQSFFVHGEVVGPNSPLRKVLKQLKTG</sequence>
<dbReference type="Proteomes" id="UP000007799">
    <property type="component" value="Unassembled WGS sequence"/>
</dbReference>
<dbReference type="EMBL" id="GL832958">
    <property type="protein sequence ID" value="EGD80561.1"/>
    <property type="molecule type" value="Genomic_DNA"/>
</dbReference>
<dbReference type="Pfam" id="PF06979">
    <property type="entry name" value="TMEM70"/>
    <property type="match status" value="1"/>
</dbReference>
<proteinExistence type="predicted"/>
<organism evidence="2">
    <name type="scientific">Salpingoeca rosetta (strain ATCC 50818 / BSB-021)</name>
    <dbReference type="NCBI Taxonomy" id="946362"/>
    <lineage>
        <taxon>Eukaryota</taxon>
        <taxon>Choanoflagellata</taxon>
        <taxon>Craspedida</taxon>
        <taxon>Salpingoecidae</taxon>
        <taxon>Salpingoeca</taxon>
    </lineage>
</organism>
<dbReference type="InterPro" id="IPR045325">
    <property type="entry name" value="TMEM70/TMEM186/TMEM223"/>
</dbReference>
<reference evidence="1" key="1">
    <citation type="submission" date="2009-08" db="EMBL/GenBank/DDBJ databases">
        <title>Annotation of Salpingoeca rosetta.</title>
        <authorList>
            <consortium name="The Broad Institute Genome Sequencing Platform"/>
            <person name="Russ C."/>
            <person name="Cuomo C."/>
            <person name="Burger G."/>
            <person name="Gray M.W."/>
            <person name="Holland P.W.H."/>
            <person name="King N."/>
            <person name="Lang F.B.F."/>
            <person name="Roger A.J."/>
            <person name="Ruiz-Trillo I."/>
            <person name="Young S.K."/>
            <person name="Zeng Q."/>
            <person name="Gargeya S."/>
            <person name="Alvarado L."/>
            <person name="Berlin A."/>
            <person name="Chapman S.B."/>
            <person name="Chen Z."/>
            <person name="Freedman E."/>
            <person name="Gellesch M."/>
            <person name="Goldberg J."/>
            <person name="Griggs A."/>
            <person name="Gujja S."/>
            <person name="Heilman E."/>
            <person name="Heiman D."/>
            <person name="Howarth C."/>
            <person name="Mehta T."/>
            <person name="Neiman D."/>
            <person name="Pearson M."/>
            <person name="Roberts A."/>
            <person name="Saif S."/>
            <person name="Shea T."/>
            <person name="Shenoy N."/>
            <person name="Sisk P."/>
            <person name="Stolte C."/>
            <person name="Sykes S."/>
            <person name="White J."/>
            <person name="Yandava C."/>
            <person name="Haas B."/>
            <person name="Nusbaum C."/>
            <person name="Birren B."/>
        </authorList>
    </citation>
    <scope>NUCLEOTIDE SEQUENCE [LARGE SCALE GENOMIC DNA]</scope>
    <source>
        <strain evidence="1">ATCC 50818</strain>
    </source>
</reference>
<name>F2U0Y7_SALR5</name>
<evidence type="ECO:0008006" key="3">
    <source>
        <dbReference type="Google" id="ProtNLM"/>
    </source>
</evidence>
<dbReference type="STRING" id="946362.F2U0Y7"/>
<evidence type="ECO:0000313" key="2">
    <source>
        <dbReference type="Proteomes" id="UP000007799"/>
    </source>
</evidence>
<keyword evidence="2" id="KW-1185">Reference proteome</keyword>